<evidence type="ECO:0000313" key="4">
    <source>
        <dbReference type="Proteomes" id="UP000238937"/>
    </source>
</evidence>
<dbReference type="Proteomes" id="UP000238937">
    <property type="component" value="Unassembled WGS sequence"/>
</dbReference>
<dbReference type="EMBL" id="PVWO01000006">
    <property type="protein sequence ID" value="PSB59421.1"/>
    <property type="molecule type" value="Genomic_DNA"/>
</dbReference>
<dbReference type="Gene3D" id="3.40.50.2300">
    <property type="match status" value="1"/>
</dbReference>
<dbReference type="InterPro" id="IPR001789">
    <property type="entry name" value="Sig_transdc_resp-reg_receiver"/>
</dbReference>
<dbReference type="AlphaFoldDB" id="A0A2T1GNF4"/>
<dbReference type="SMART" id="SM00448">
    <property type="entry name" value="REC"/>
    <property type="match status" value="1"/>
</dbReference>
<dbReference type="Pfam" id="PF00072">
    <property type="entry name" value="Response_reg"/>
    <property type="match status" value="1"/>
</dbReference>
<evidence type="ECO:0000259" key="2">
    <source>
        <dbReference type="PROSITE" id="PS50110"/>
    </source>
</evidence>
<evidence type="ECO:0000313" key="3">
    <source>
        <dbReference type="EMBL" id="PSB59421.1"/>
    </source>
</evidence>
<keyword evidence="1" id="KW-0597">Phosphoprotein</keyword>
<dbReference type="GO" id="GO:0000160">
    <property type="term" value="P:phosphorelay signal transduction system"/>
    <property type="evidence" value="ECO:0007669"/>
    <property type="project" value="InterPro"/>
</dbReference>
<proteinExistence type="predicted"/>
<feature type="modified residue" description="4-aspartylphosphate" evidence="1">
    <location>
        <position position="56"/>
    </location>
</feature>
<organism evidence="3 4">
    <name type="scientific">Chamaesiphon polymorphus CCALA 037</name>
    <dbReference type="NCBI Taxonomy" id="2107692"/>
    <lineage>
        <taxon>Bacteria</taxon>
        <taxon>Bacillati</taxon>
        <taxon>Cyanobacteriota</taxon>
        <taxon>Cyanophyceae</taxon>
        <taxon>Gomontiellales</taxon>
        <taxon>Chamaesiphonaceae</taxon>
        <taxon>Chamaesiphon</taxon>
    </lineage>
</organism>
<accession>A0A2T1GNF4</accession>
<name>A0A2T1GNF4_9CYAN</name>
<evidence type="ECO:0000256" key="1">
    <source>
        <dbReference type="PROSITE-ProRule" id="PRU00169"/>
    </source>
</evidence>
<comment type="caution">
    <text evidence="3">The sequence shown here is derived from an EMBL/GenBank/DDBJ whole genome shotgun (WGS) entry which is preliminary data.</text>
</comment>
<dbReference type="SUPFAM" id="SSF52172">
    <property type="entry name" value="CheY-like"/>
    <property type="match status" value="1"/>
</dbReference>
<sequence>MAPTKVLIVEDSPVAMEVLQRLFKSTPEVEIVGTARNGQEALAMIPRVNPTVICTDFHMEPIDGLELTKQVMANYPRPILVLSNSVKADDTKNVFALLQAGASDIYPKPLGGEYAEYEAIKQKILSKIKLLSGMSVKARPLN</sequence>
<dbReference type="InterPro" id="IPR011006">
    <property type="entry name" value="CheY-like_superfamily"/>
</dbReference>
<dbReference type="PROSITE" id="PS50110">
    <property type="entry name" value="RESPONSE_REGULATORY"/>
    <property type="match status" value="1"/>
</dbReference>
<gene>
    <name evidence="3" type="ORF">C7B77_00940</name>
</gene>
<dbReference type="RefSeq" id="WP_106299445.1">
    <property type="nucleotide sequence ID" value="NZ_PVWO01000006.1"/>
</dbReference>
<dbReference type="CDD" id="cd17541">
    <property type="entry name" value="REC_CheB-like"/>
    <property type="match status" value="1"/>
</dbReference>
<reference evidence="3 4" key="1">
    <citation type="submission" date="2018-03" db="EMBL/GenBank/DDBJ databases">
        <title>The ancient ancestry and fast evolution of plastids.</title>
        <authorList>
            <person name="Moore K.R."/>
            <person name="Magnabosco C."/>
            <person name="Momper L."/>
            <person name="Gold D.A."/>
            <person name="Bosak T."/>
            <person name="Fournier G.P."/>
        </authorList>
    </citation>
    <scope>NUCLEOTIDE SEQUENCE [LARGE SCALE GENOMIC DNA]</scope>
    <source>
        <strain evidence="3 4">CCALA 037</strain>
    </source>
</reference>
<feature type="domain" description="Response regulatory" evidence="2">
    <location>
        <begin position="5"/>
        <end position="123"/>
    </location>
</feature>
<keyword evidence="4" id="KW-1185">Reference proteome</keyword>
<dbReference type="OrthoDB" id="9793918at2"/>
<dbReference type="PANTHER" id="PTHR42872">
    <property type="entry name" value="PROTEIN-GLUTAMATE METHYLESTERASE/PROTEIN-GLUTAMINE GLUTAMINASE"/>
    <property type="match status" value="1"/>
</dbReference>
<dbReference type="PANTHER" id="PTHR42872:SF6">
    <property type="entry name" value="PROTEIN-GLUTAMATE METHYLESTERASE_PROTEIN-GLUTAMINE GLUTAMINASE"/>
    <property type="match status" value="1"/>
</dbReference>
<protein>
    <submittedName>
        <fullName evidence="3">Response regulator</fullName>
    </submittedName>
</protein>